<comment type="function">
    <text evidence="6">Catalyzes the interconversion of L-alanine and D-alanine. May also act on other amino acids.</text>
</comment>
<gene>
    <name evidence="8" type="ORF">ABID26_006347</name>
</gene>
<accession>A0ABV2I245</accession>
<evidence type="ECO:0000313" key="8">
    <source>
        <dbReference type="EMBL" id="MET3596923.1"/>
    </source>
</evidence>
<dbReference type="InterPro" id="IPR029066">
    <property type="entry name" value="PLP-binding_barrel"/>
</dbReference>
<dbReference type="SMART" id="SM01005">
    <property type="entry name" value="Ala_racemase_C"/>
    <property type="match status" value="1"/>
</dbReference>
<dbReference type="RefSeq" id="WP_354417535.1">
    <property type="nucleotide sequence ID" value="NZ_JBEPLM010000018.1"/>
</dbReference>
<feature type="active site" description="Proton acceptor; specific for L-alanine" evidence="6">
    <location>
        <position position="256"/>
    </location>
</feature>
<keyword evidence="5 6" id="KW-0413">Isomerase</keyword>
<comment type="cofactor">
    <cofactor evidence="2 6">
        <name>pyridoxal 5'-phosphate</name>
        <dbReference type="ChEBI" id="CHEBI:597326"/>
    </cofactor>
</comment>
<keyword evidence="9" id="KW-1185">Reference proteome</keyword>
<comment type="similarity">
    <text evidence="6">Belongs to the alanine racemase family.</text>
</comment>
<keyword evidence="4 6" id="KW-0663">Pyridoxal phosphate</keyword>
<feature type="modified residue" description="N6-(pyridoxal phosphate)lysine" evidence="6">
    <location>
        <position position="41"/>
    </location>
</feature>
<dbReference type="Pfam" id="PF00842">
    <property type="entry name" value="Ala_racemase_C"/>
    <property type="match status" value="1"/>
</dbReference>
<organism evidence="8 9">
    <name type="scientific">Mesorhizobium shonense</name>
    <dbReference type="NCBI Taxonomy" id="1209948"/>
    <lineage>
        <taxon>Bacteria</taxon>
        <taxon>Pseudomonadati</taxon>
        <taxon>Pseudomonadota</taxon>
        <taxon>Alphaproteobacteria</taxon>
        <taxon>Hyphomicrobiales</taxon>
        <taxon>Phyllobacteriaceae</taxon>
        <taxon>Mesorhizobium</taxon>
    </lineage>
</organism>
<dbReference type="SUPFAM" id="SSF50621">
    <property type="entry name" value="Alanine racemase C-terminal domain-like"/>
    <property type="match status" value="1"/>
</dbReference>
<evidence type="ECO:0000313" key="9">
    <source>
        <dbReference type="Proteomes" id="UP001549036"/>
    </source>
</evidence>
<sequence>MLSIPQRADAVLEVNLAAIQANFKTVSVMVGPHVRVAAVVKNDAYGLGIIEVTRALAAAGCDLFFAGDLHEAMAIRSSKIGATVAVLCDQFTTLRKYYRSSRITPVVNNPSELDAISAAGEPETYFLNVETGFSRFGLTSDDVRRHYLSGTFKRHPPSVVLSHLACSNRVADAMNVLQSNRFRAISNLLKPARCSLAASAGVWLGKNFHFDIVRVGSALFGLNNAGIQPNPLLPVVKLQANILDVRNVPKGEAVGYGATFRTVRDSRIAILGIGYKHGLPWACGNKISARFAGYSAPLVGRTSMDSTAIDITDIPEAVCLPTVSVELLGESFTVNDLAAAADAYAPEVLMRVAAGCARRYLNVPSALIVKSQ</sequence>
<feature type="binding site" evidence="6">
    <location>
        <position position="304"/>
    </location>
    <ligand>
        <name>substrate</name>
    </ligand>
</feature>
<dbReference type="NCBIfam" id="TIGR00492">
    <property type="entry name" value="alr"/>
    <property type="match status" value="1"/>
</dbReference>
<evidence type="ECO:0000256" key="3">
    <source>
        <dbReference type="ARBA" id="ARBA00013089"/>
    </source>
</evidence>
<dbReference type="InterPro" id="IPR001608">
    <property type="entry name" value="Ala_racemase_N"/>
</dbReference>
<name>A0ABV2I245_9HYPH</name>
<dbReference type="SUPFAM" id="SSF51419">
    <property type="entry name" value="PLP-binding barrel"/>
    <property type="match status" value="1"/>
</dbReference>
<reference evidence="8 9" key="1">
    <citation type="submission" date="2024-06" db="EMBL/GenBank/DDBJ databases">
        <title>Genomic Encyclopedia of Type Strains, Phase IV (KMG-IV): sequencing the most valuable type-strain genomes for metagenomic binning, comparative biology and taxonomic classification.</title>
        <authorList>
            <person name="Goeker M."/>
        </authorList>
    </citation>
    <scope>NUCLEOTIDE SEQUENCE [LARGE SCALE GENOMIC DNA]</scope>
    <source>
        <strain evidence="8 9">DSM 29846</strain>
    </source>
</reference>
<evidence type="ECO:0000256" key="5">
    <source>
        <dbReference type="ARBA" id="ARBA00023235"/>
    </source>
</evidence>
<dbReference type="PRINTS" id="PR00992">
    <property type="entry name" value="ALARACEMASE"/>
</dbReference>
<dbReference type="EMBL" id="JBEPLM010000018">
    <property type="protein sequence ID" value="MET3596923.1"/>
    <property type="molecule type" value="Genomic_DNA"/>
</dbReference>
<dbReference type="Proteomes" id="UP001549036">
    <property type="component" value="Unassembled WGS sequence"/>
</dbReference>
<feature type="active site" description="Proton acceptor; specific for D-alanine" evidence="6">
    <location>
        <position position="41"/>
    </location>
</feature>
<evidence type="ECO:0000256" key="4">
    <source>
        <dbReference type="ARBA" id="ARBA00022898"/>
    </source>
</evidence>
<dbReference type="HAMAP" id="MF_01201">
    <property type="entry name" value="Ala_racemase"/>
    <property type="match status" value="1"/>
</dbReference>
<dbReference type="CDD" id="cd00430">
    <property type="entry name" value="PLPDE_III_AR"/>
    <property type="match status" value="1"/>
</dbReference>
<dbReference type="EC" id="5.1.1.1" evidence="3 6"/>
<dbReference type="GO" id="GO:0008784">
    <property type="term" value="F:alanine racemase activity"/>
    <property type="evidence" value="ECO:0007669"/>
    <property type="project" value="UniProtKB-EC"/>
</dbReference>
<dbReference type="Pfam" id="PF01168">
    <property type="entry name" value="Ala_racemase_N"/>
    <property type="match status" value="1"/>
</dbReference>
<dbReference type="Gene3D" id="3.20.20.10">
    <property type="entry name" value="Alanine racemase"/>
    <property type="match status" value="1"/>
</dbReference>
<comment type="caution">
    <text evidence="8">The sequence shown here is derived from an EMBL/GenBank/DDBJ whole genome shotgun (WGS) entry which is preliminary data.</text>
</comment>
<proteinExistence type="inferred from homology"/>
<dbReference type="InterPro" id="IPR011079">
    <property type="entry name" value="Ala_racemase_C"/>
</dbReference>
<dbReference type="InterPro" id="IPR000821">
    <property type="entry name" value="Ala_racemase"/>
</dbReference>
<evidence type="ECO:0000256" key="6">
    <source>
        <dbReference type="HAMAP-Rule" id="MF_01201"/>
    </source>
</evidence>
<evidence type="ECO:0000259" key="7">
    <source>
        <dbReference type="SMART" id="SM01005"/>
    </source>
</evidence>
<dbReference type="InterPro" id="IPR009006">
    <property type="entry name" value="Ala_racemase/Decarboxylase_C"/>
</dbReference>
<protein>
    <recommendedName>
        <fullName evidence="3 6">Alanine racemase</fullName>
        <ecNumber evidence="3 6">5.1.1.1</ecNumber>
    </recommendedName>
</protein>
<feature type="domain" description="Alanine racemase C-terminal" evidence="7">
    <location>
        <begin position="235"/>
        <end position="361"/>
    </location>
</feature>
<comment type="pathway">
    <text evidence="6">Amino-acid biosynthesis; D-alanine biosynthesis; D-alanine from L-alanine: step 1/1.</text>
</comment>
<feature type="binding site" evidence="6">
    <location>
        <position position="135"/>
    </location>
    <ligand>
        <name>substrate</name>
    </ligand>
</feature>
<evidence type="ECO:0000256" key="2">
    <source>
        <dbReference type="ARBA" id="ARBA00001933"/>
    </source>
</evidence>
<evidence type="ECO:0000256" key="1">
    <source>
        <dbReference type="ARBA" id="ARBA00000316"/>
    </source>
</evidence>
<dbReference type="Gene3D" id="2.40.37.10">
    <property type="entry name" value="Lyase, Ornithine Decarboxylase, Chain A, domain 1"/>
    <property type="match status" value="1"/>
</dbReference>
<dbReference type="PANTHER" id="PTHR30511">
    <property type="entry name" value="ALANINE RACEMASE"/>
    <property type="match status" value="1"/>
</dbReference>
<comment type="catalytic activity">
    <reaction evidence="1 6">
        <text>L-alanine = D-alanine</text>
        <dbReference type="Rhea" id="RHEA:20249"/>
        <dbReference type="ChEBI" id="CHEBI:57416"/>
        <dbReference type="ChEBI" id="CHEBI:57972"/>
        <dbReference type="EC" id="5.1.1.1"/>
    </reaction>
</comment>
<dbReference type="PANTHER" id="PTHR30511:SF0">
    <property type="entry name" value="ALANINE RACEMASE, CATABOLIC-RELATED"/>
    <property type="match status" value="1"/>
</dbReference>